<evidence type="ECO:0000313" key="2">
    <source>
        <dbReference type="Proteomes" id="UP001497516"/>
    </source>
</evidence>
<sequence length="148" mass="17282">MTPRTVIFSETRSNRGWSIRCLRLNLEAVGDLVSMGADLRFPRIEFRFEDPLLVCGIDYLRDWKMAEAEETAAMEEAALRTERKIQFRFAVVGSPWKRRRTKHTSIHRNVPEIFDRFASLPPQAAGMLYRNPRSLALQIYPRWLNEGV</sequence>
<name>A0AAV2ERU8_9ROSI</name>
<accession>A0AAV2ERU8</accession>
<gene>
    <name evidence="1" type="ORF">LTRI10_LOCUS29465</name>
</gene>
<proteinExistence type="predicted"/>
<dbReference type="EMBL" id="OZ034818">
    <property type="protein sequence ID" value="CAL1388539.1"/>
    <property type="molecule type" value="Genomic_DNA"/>
</dbReference>
<protein>
    <submittedName>
        <fullName evidence="1">Uncharacterized protein</fullName>
    </submittedName>
</protein>
<reference evidence="1 2" key="1">
    <citation type="submission" date="2024-04" db="EMBL/GenBank/DDBJ databases">
        <authorList>
            <person name="Fracassetti M."/>
        </authorList>
    </citation>
    <scope>NUCLEOTIDE SEQUENCE [LARGE SCALE GENOMIC DNA]</scope>
</reference>
<dbReference type="Proteomes" id="UP001497516">
    <property type="component" value="Chromosome 5"/>
</dbReference>
<dbReference type="AlphaFoldDB" id="A0AAV2ERU8"/>
<organism evidence="1 2">
    <name type="scientific">Linum trigynum</name>
    <dbReference type="NCBI Taxonomy" id="586398"/>
    <lineage>
        <taxon>Eukaryota</taxon>
        <taxon>Viridiplantae</taxon>
        <taxon>Streptophyta</taxon>
        <taxon>Embryophyta</taxon>
        <taxon>Tracheophyta</taxon>
        <taxon>Spermatophyta</taxon>
        <taxon>Magnoliopsida</taxon>
        <taxon>eudicotyledons</taxon>
        <taxon>Gunneridae</taxon>
        <taxon>Pentapetalae</taxon>
        <taxon>rosids</taxon>
        <taxon>fabids</taxon>
        <taxon>Malpighiales</taxon>
        <taxon>Linaceae</taxon>
        <taxon>Linum</taxon>
    </lineage>
</organism>
<keyword evidence="2" id="KW-1185">Reference proteome</keyword>
<evidence type="ECO:0000313" key="1">
    <source>
        <dbReference type="EMBL" id="CAL1388539.1"/>
    </source>
</evidence>